<protein>
    <submittedName>
        <fullName evidence="7">ABC-2 type transport system permease protein</fullName>
    </submittedName>
</protein>
<feature type="transmembrane region" description="Helical" evidence="5">
    <location>
        <begin position="72"/>
        <end position="92"/>
    </location>
</feature>
<feature type="domain" description="ABC-2 type transporter transmembrane" evidence="6">
    <location>
        <begin position="31"/>
        <end position="230"/>
    </location>
</feature>
<organism evidence="7 8">
    <name type="scientific">Propionicimonas paludicola</name>
    <dbReference type="NCBI Taxonomy" id="185243"/>
    <lineage>
        <taxon>Bacteria</taxon>
        <taxon>Bacillati</taxon>
        <taxon>Actinomycetota</taxon>
        <taxon>Actinomycetes</taxon>
        <taxon>Propionibacteriales</taxon>
        <taxon>Nocardioidaceae</taxon>
        <taxon>Propionicimonas</taxon>
    </lineage>
</organism>
<dbReference type="AlphaFoldDB" id="A0A2A9CUJ4"/>
<gene>
    <name evidence="7" type="ORF">ATK74_2674</name>
</gene>
<dbReference type="GO" id="GO:0016020">
    <property type="term" value="C:membrane"/>
    <property type="evidence" value="ECO:0007669"/>
    <property type="project" value="UniProtKB-SubCell"/>
</dbReference>
<feature type="transmembrane region" description="Helical" evidence="5">
    <location>
        <begin position="152"/>
        <end position="174"/>
    </location>
</feature>
<dbReference type="Pfam" id="PF01061">
    <property type="entry name" value="ABC2_membrane"/>
    <property type="match status" value="1"/>
</dbReference>
<dbReference type="EMBL" id="PDJC01000001">
    <property type="protein sequence ID" value="PFG18094.1"/>
    <property type="molecule type" value="Genomic_DNA"/>
</dbReference>
<evidence type="ECO:0000313" key="7">
    <source>
        <dbReference type="EMBL" id="PFG18094.1"/>
    </source>
</evidence>
<evidence type="ECO:0000313" key="8">
    <source>
        <dbReference type="Proteomes" id="UP000226079"/>
    </source>
</evidence>
<dbReference type="Proteomes" id="UP000226079">
    <property type="component" value="Unassembled WGS sequence"/>
</dbReference>
<dbReference type="PANTHER" id="PTHR43229">
    <property type="entry name" value="NODULATION PROTEIN J"/>
    <property type="match status" value="1"/>
</dbReference>
<feature type="transmembrane region" description="Helical" evidence="5">
    <location>
        <begin position="42"/>
        <end position="66"/>
    </location>
</feature>
<dbReference type="InterPro" id="IPR013525">
    <property type="entry name" value="ABC2_TM"/>
</dbReference>
<evidence type="ECO:0000256" key="3">
    <source>
        <dbReference type="ARBA" id="ARBA00022989"/>
    </source>
</evidence>
<keyword evidence="2 5" id="KW-0812">Transmembrane</keyword>
<sequence length="265" mass="28855">MSTMIADPISPTRVEARQPRLPRSVRQFGLMLQWQLRRSGQYLPLLIVVQTMLAVATVIGYGLLAGEVSESIGLYLATGAPTITLITVGLVMTPQSTVQARTEGSLDWLRTLPLPREIFLLADLAMWTLIALPGTVIGVIAGAVAFHVSLTVTWWLVPAALLISLTSASLGYAIGTLLQPMLAHLISQVLIFTVMLFTPISYPAERLPEWAQTVHQWLPLEPMAQVMRAALAPQAFQTDARAWLVLTGWCVLAVLGAGVALRRRS</sequence>
<evidence type="ECO:0000256" key="2">
    <source>
        <dbReference type="ARBA" id="ARBA00022692"/>
    </source>
</evidence>
<feature type="transmembrane region" description="Helical" evidence="5">
    <location>
        <begin position="242"/>
        <end position="261"/>
    </location>
</feature>
<evidence type="ECO:0000256" key="4">
    <source>
        <dbReference type="ARBA" id="ARBA00023136"/>
    </source>
</evidence>
<keyword evidence="8" id="KW-1185">Reference proteome</keyword>
<keyword evidence="4 5" id="KW-0472">Membrane</keyword>
<dbReference type="PANTHER" id="PTHR43229:SF2">
    <property type="entry name" value="NODULATION PROTEIN J"/>
    <property type="match status" value="1"/>
</dbReference>
<evidence type="ECO:0000256" key="5">
    <source>
        <dbReference type="SAM" id="Phobius"/>
    </source>
</evidence>
<accession>A0A2A9CUJ4</accession>
<dbReference type="GO" id="GO:0140359">
    <property type="term" value="F:ABC-type transporter activity"/>
    <property type="evidence" value="ECO:0007669"/>
    <property type="project" value="InterPro"/>
</dbReference>
<dbReference type="OrthoDB" id="3699899at2"/>
<comment type="subcellular location">
    <subcellularLocation>
        <location evidence="1">Membrane</location>
        <topology evidence="1">Multi-pass membrane protein</topology>
    </subcellularLocation>
</comment>
<feature type="transmembrane region" description="Helical" evidence="5">
    <location>
        <begin position="118"/>
        <end position="146"/>
    </location>
</feature>
<proteinExistence type="predicted"/>
<keyword evidence="3 5" id="KW-1133">Transmembrane helix</keyword>
<evidence type="ECO:0000256" key="1">
    <source>
        <dbReference type="ARBA" id="ARBA00004141"/>
    </source>
</evidence>
<comment type="caution">
    <text evidence="7">The sequence shown here is derived from an EMBL/GenBank/DDBJ whole genome shotgun (WGS) entry which is preliminary data.</text>
</comment>
<reference evidence="7 8" key="1">
    <citation type="submission" date="2017-10" db="EMBL/GenBank/DDBJ databases">
        <title>Sequencing the genomes of 1000 actinobacteria strains.</title>
        <authorList>
            <person name="Klenk H.-P."/>
        </authorList>
    </citation>
    <scope>NUCLEOTIDE SEQUENCE [LARGE SCALE GENOMIC DNA]</scope>
    <source>
        <strain evidence="7 8">DSM 15597</strain>
    </source>
</reference>
<name>A0A2A9CUJ4_9ACTN</name>
<dbReference type="RefSeq" id="WP_098461472.1">
    <property type="nucleotide sequence ID" value="NZ_PDJC01000001.1"/>
</dbReference>
<dbReference type="InterPro" id="IPR051784">
    <property type="entry name" value="Nod_factor_ABC_transporter"/>
</dbReference>
<evidence type="ECO:0000259" key="6">
    <source>
        <dbReference type="Pfam" id="PF01061"/>
    </source>
</evidence>